<dbReference type="Proteomes" id="UP000013167">
    <property type="component" value="Unassembled WGS sequence"/>
</dbReference>
<comment type="caution">
    <text evidence="1">The sequence shown here is derived from an EMBL/GenBank/DDBJ whole genome shotgun (WGS) entry which is preliminary data.</text>
</comment>
<dbReference type="AlphaFoldDB" id="N0DZ86"/>
<proteinExistence type="predicted"/>
<protein>
    <submittedName>
        <fullName evidence="1">Uncharacterized protein</fullName>
    </submittedName>
</protein>
<evidence type="ECO:0000313" key="2">
    <source>
        <dbReference type="Proteomes" id="UP000013167"/>
    </source>
</evidence>
<reference evidence="1 2" key="1">
    <citation type="journal article" date="2013" name="ISME J.">
        <title>A metabolic model for members of the genus Tetrasphaera involved in enhanced biological phosphorus removal.</title>
        <authorList>
            <person name="Kristiansen R."/>
            <person name="Nguyen H.T.T."/>
            <person name="Saunders A.M."/>
            <person name="Nielsen J.L."/>
            <person name="Wimmer R."/>
            <person name="Le V.Q."/>
            <person name="McIlroy S.J."/>
            <person name="Petrovski S."/>
            <person name="Seviour R.J."/>
            <person name="Calteau A."/>
            <person name="Nielsen K.L."/>
            <person name="Nielsen P.H."/>
        </authorList>
    </citation>
    <scope>NUCLEOTIDE SEQUENCE [LARGE SCALE GENOMIC DNA]</scope>
    <source>
        <strain evidence="1 2">Lp2</strain>
    </source>
</reference>
<sequence>MADEEDEMTTGTWTDVEAQDLEGTNAFRLMPTDALVDRPAAGVVVPAAGGFGLCVQYDWVHPDGGPQDGILLA</sequence>
<evidence type="ECO:0000313" key="1">
    <source>
        <dbReference type="EMBL" id="CCH69847.1"/>
    </source>
</evidence>
<accession>N0DZ86</accession>
<organism evidence="1 2">
    <name type="scientific">Phycicoccus elongatus Lp2</name>
    <dbReference type="NCBI Taxonomy" id="1193181"/>
    <lineage>
        <taxon>Bacteria</taxon>
        <taxon>Bacillati</taxon>
        <taxon>Actinomycetota</taxon>
        <taxon>Actinomycetes</taxon>
        <taxon>Micrococcales</taxon>
        <taxon>Intrasporangiaceae</taxon>
        <taxon>Phycicoccus</taxon>
    </lineage>
</organism>
<gene>
    <name evidence="1" type="ORF">BN10_40003</name>
</gene>
<dbReference type="HOGENOM" id="CLU_2703598_0_0_11"/>
<dbReference type="EMBL" id="CAIZ01000108">
    <property type="protein sequence ID" value="CCH69847.1"/>
    <property type="molecule type" value="Genomic_DNA"/>
</dbReference>
<name>N0DZ86_9MICO</name>
<keyword evidence="2" id="KW-1185">Reference proteome</keyword>